<dbReference type="Gene3D" id="3.30.40.100">
    <property type="match status" value="1"/>
</dbReference>
<feature type="region of interest" description="Disordered" evidence="5">
    <location>
        <begin position="648"/>
        <end position="673"/>
    </location>
</feature>
<dbReference type="InterPro" id="IPR001965">
    <property type="entry name" value="Znf_PHD"/>
</dbReference>
<evidence type="ECO:0000259" key="7">
    <source>
        <dbReference type="PROSITE" id="PS51050"/>
    </source>
</evidence>
<organism evidence="8 9">
    <name type="scientific">Cardamine amara subsp. amara</name>
    <dbReference type="NCBI Taxonomy" id="228776"/>
    <lineage>
        <taxon>Eukaryota</taxon>
        <taxon>Viridiplantae</taxon>
        <taxon>Streptophyta</taxon>
        <taxon>Embryophyta</taxon>
        <taxon>Tracheophyta</taxon>
        <taxon>Spermatophyta</taxon>
        <taxon>Magnoliopsida</taxon>
        <taxon>eudicotyledons</taxon>
        <taxon>Gunneridae</taxon>
        <taxon>Pentapetalae</taxon>
        <taxon>rosids</taxon>
        <taxon>malvids</taxon>
        <taxon>Brassicales</taxon>
        <taxon>Brassicaceae</taxon>
        <taxon>Cardamineae</taxon>
        <taxon>Cardamine</taxon>
    </lineage>
</organism>
<keyword evidence="3" id="KW-0862">Zinc</keyword>
<evidence type="ECO:0000259" key="6">
    <source>
        <dbReference type="PROSITE" id="PS50016"/>
    </source>
</evidence>
<accession>A0ABD1BMD7</accession>
<evidence type="ECO:0000256" key="5">
    <source>
        <dbReference type="SAM" id="MobiDB-lite"/>
    </source>
</evidence>
<dbReference type="PROSITE" id="PS50016">
    <property type="entry name" value="ZF_PHD_2"/>
    <property type="match status" value="1"/>
</dbReference>
<evidence type="ECO:0000313" key="9">
    <source>
        <dbReference type="Proteomes" id="UP001558713"/>
    </source>
</evidence>
<gene>
    <name evidence="8" type="ORF">V5N11_028080</name>
</gene>
<evidence type="ECO:0000256" key="1">
    <source>
        <dbReference type="ARBA" id="ARBA00022723"/>
    </source>
</evidence>
<dbReference type="InterPro" id="IPR013083">
    <property type="entry name" value="Znf_RING/FYVE/PHD"/>
</dbReference>
<sequence length="673" mass="75160">MLVESSFSSSVETSLLNIPEYQDPFAAYDWASLAETYQMIHKFPEQSQVSFLEATPVPDAMNLDESKHSKLQVSCPEKSVMHKVSEKALASLVYYRRKRNVKPGGTVENNLGNNKKHDDSLDGSIVSVHRPGESTKRKNRFHNCLIYSRKKRRGKSSCNFTGETTTRGDGLDAAFVSEHDSGETKRRGNKSDNGLAAAFVSEHDCGETKRRGNQSDNGLDDAFVSEHDCGETKRRGNQSDNCLVYCRKKGIVKSYSCSFSKRFTGGTKVRGDQVDSSAYGQREQTIKADDTFTGPNPGEIKNSGQGKQLVKFNGSFTGSPIGETKRSGDRSDTLLMYSRRKHRGKSTGARVNGFLVYRRKKFKFRGPFTSHYPSESKKNGDQLSMVSSYALELVNNTEVTCSSGGTNDSCSSLKSSSELASSSSKTGEDDCNSSDAGVSETDTDDSSSPFRQCKHCDKPGTVEKMLICDECEQAYHTSCCGVRLKEVAEIDDWICPSCLKKKSSKTKIKGRILQERKWRVTVPFVIGVRIGKEFQADVPDWSGPTMSDSSFVGEPLEIDESEYMHDLKKAKNTKKKCSGVNWLQCREEDTNGDICGKWRRAPPSEVQTKDWECYCCVFWDPSRADCAVPQELETSEVLKQLKYIKMLRPRSDAKRQKRLGPKARSRSHNKGKR</sequence>
<feature type="compositionally biased region" description="Basic residues" evidence="5">
    <location>
        <begin position="655"/>
        <end position="673"/>
    </location>
</feature>
<evidence type="ECO:0000256" key="2">
    <source>
        <dbReference type="ARBA" id="ARBA00022771"/>
    </source>
</evidence>
<dbReference type="PROSITE" id="PS01359">
    <property type="entry name" value="ZF_PHD_1"/>
    <property type="match status" value="1"/>
</dbReference>
<keyword evidence="9" id="KW-1185">Reference proteome</keyword>
<evidence type="ECO:0000313" key="8">
    <source>
        <dbReference type="EMBL" id="KAL1218372.1"/>
    </source>
</evidence>
<feature type="region of interest" description="Disordered" evidence="5">
    <location>
        <begin position="421"/>
        <end position="451"/>
    </location>
</feature>
<dbReference type="GO" id="GO:0008270">
    <property type="term" value="F:zinc ion binding"/>
    <property type="evidence" value="ECO:0007669"/>
    <property type="project" value="UniProtKB-KW"/>
</dbReference>
<dbReference type="Gene3D" id="3.30.40.10">
    <property type="entry name" value="Zinc/RING finger domain, C3HC4 (zinc finger)"/>
    <property type="match status" value="1"/>
</dbReference>
<dbReference type="InterPro" id="IPR011011">
    <property type="entry name" value="Znf_FYVE_PHD"/>
</dbReference>
<feature type="region of interest" description="Disordered" evidence="5">
    <location>
        <begin position="104"/>
        <end position="134"/>
    </location>
</feature>
<dbReference type="InterPro" id="IPR019786">
    <property type="entry name" value="Zinc_finger_PHD-type_CS"/>
</dbReference>
<dbReference type="InterPro" id="IPR047171">
    <property type="entry name" value="BAZ1A"/>
</dbReference>
<dbReference type="SMART" id="SM00249">
    <property type="entry name" value="PHD"/>
    <property type="match status" value="1"/>
</dbReference>
<dbReference type="Pfam" id="PF00628">
    <property type="entry name" value="PHD"/>
    <property type="match status" value="1"/>
</dbReference>
<keyword evidence="1" id="KW-0479">Metal-binding</keyword>
<protein>
    <submittedName>
        <fullName evidence="8">Uncharacterized protein</fullName>
    </submittedName>
</protein>
<dbReference type="InterPro" id="IPR019787">
    <property type="entry name" value="Znf_PHD-finger"/>
</dbReference>
<feature type="domain" description="PHD-type" evidence="6">
    <location>
        <begin position="450"/>
        <end position="501"/>
    </location>
</feature>
<dbReference type="PROSITE" id="PS51050">
    <property type="entry name" value="ZF_CW"/>
    <property type="match status" value="1"/>
</dbReference>
<dbReference type="PANTHER" id="PTHR46510:SF1">
    <property type="entry name" value="BROMODOMAIN ADJACENT TO ZINC FINGER DOMAIN PROTEIN 1A"/>
    <property type="match status" value="1"/>
</dbReference>
<evidence type="ECO:0000256" key="3">
    <source>
        <dbReference type="ARBA" id="ARBA00022833"/>
    </source>
</evidence>
<dbReference type="Proteomes" id="UP001558713">
    <property type="component" value="Unassembled WGS sequence"/>
</dbReference>
<dbReference type="PANTHER" id="PTHR46510">
    <property type="entry name" value="BROMODOMAIN ADJACENT TO ZINC FINGER DOMAIN PROTEIN 1A"/>
    <property type="match status" value="1"/>
</dbReference>
<dbReference type="FunFam" id="3.30.40.100:FF:000005">
    <property type="entry name" value="uncharacterized protein LOC106759733 isoform X4"/>
    <property type="match status" value="1"/>
</dbReference>
<dbReference type="InterPro" id="IPR011124">
    <property type="entry name" value="Znf_CW"/>
</dbReference>
<reference evidence="8 9" key="1">
    <citation type="submission" date="2024-04" db="EMBL/GenBank/DDBJ databases">
        <title>Genome assembly C_amara_ONT_v2.</title>
        <authorList>
            <person name="Yant L."/>
            <person name="Moore C."/>
            <person name="Slenker M."/>
        </authorList>
    </citation>
    <scope>NUCLEOTIDE SEQUENCE [LARGE SCALE GENOMIC DNA]</scope>
    <source>
        <tissue evidence="8">Leaf</tissue>
    </source>
</reference>
<dbReference type="AlphaFoldDB" id="A0ABD1BMD7"/>
<evidence type="ECO:0000256" key="4">
    <source>
        <dbReference type="PROSITE-ProRule" id="PRU00146"/>
    </source>
</evidence>
<feature type="domain" description="CW-type" evidence="7">
    <location>
        <begin position="576"/>
        <end position="634"/>
    </location>
</feature>
<keyword evidence="2 4" id="KW-0863">Zinc-finger</keyword>
<dbReference type="SUPFAM" id="SSF57903">
    <property type="entry name" value="FYVE/PHD zinc finger"/>
    <property type="match status" value="1"/>
</dbReference>
<proteinExistence type="predicted"/>
<dbReference type="EMBL" id="JBANAX010000214">
    <property type="protein sequence ID" value="KAL1218372.1"/>
    <property type="molecule type" value="Genomic_DNA"/>
</dbReference>
<comment type="caution">
    <text evidence="8">The sequence shown here is derived from an EMBL/GenBank/DDBJ whole genome shotgun (WGS) entry which is preliminary data.</text>
</comment>
<name>A0ABD1BMD7_CARAN</name>